<dbReference type="InterPro" id="IPR018723">
    <property type="entry name" value="DUF2254_membrane"/>
</dbReference>
<evidence type="ECO:0000256" key="1">
    <source>
        <dbReference type="SAM" id="Phobius"/>
    </source>
</evidence>
<accession>A0AAN1WI95</accession>
<reference evidence="2 3" key="1">
    <citation type="journal article" date="2022" name="IScience">
        <title>An ultrasensitive nanofiber-based assay for enzymatic hydrolysis and deep-sea microbial degradation of cellulose.</title>
        <authorList>
            <person name="Tsudome M."/>
            <person name="Tachioka M."/>
            <person name="Miyazaki M."/>
            <person name="Uchimura K."/>
            <person name="Tsuda M."/>
            <person name="Takaki Y."/>
            <person name="Deguchi S."/>
        </authorList>
    </citation>
    <scope>NUCLEOTIDE SEQUENCE [LARGE SCALE GENOMIC DNA]</scope>
    <source>
        <strain evidence="2 3">GE09</strain>
    </source>
</reference>
<sequence>MNKILFLLNNFMRKLWVRCCAFCLLAVFAIVIGPELGPYIPEKLKQMVTQNTVEDILKILASSMLAVTTFSLSIMVQAFSTAATTASPRTNSLLMQNSTAQNALGAFIGAFLFSIVGIISIGANIYHEDVIIVLFLFTIIVIAIVIIFLLKWIDQLSRLGRVSETIKTVESALHSSIRHRAKAPFLHCTPMKHANTQKRYPLACDRIGYVQYIDIEALNNIANKKDIEIYIHVNPGKFMDSITPLIETNAQLDKTTENNILDTIVIGDNRTFEQDPRYGFVVLSEIALKALSPAINDPGTAIDVIGTFIRAMRLWVDNFPISNESEREDHENIKYKRIYIKPIREKDVLEDIYSALIPQVSQSLHVSRHLKKSLVTIEKIGGETLSEASREWQDLFYHHCQTCLSDKEYKQLVEE</sequence>
<dbReference type="Proteomes" id="UP001320119">
    <property type="component" value="Chromosome"/>
</dbReference>
<dbReference type="RefSeq" id="WP_236982220.1">
    <property type="nucleotide sequence ID" value="NZ_AP023086.1"/>
</dbReference>
<gene>
    <name evidence="2" type="ORF">MARGE09_P2299</name>
</gene>
<protein>
    <recommendedName>
        <fullName evidence="4">DUF2254 domain-containing protein</fullName>
    </recommendedName>
</protein>
<dbReference type="KEGG" id="marq:MARGE09_P2299"/>
<organism evidence="2 3">
    <name type="scientific">Marinagarivorans cellulosilyticus</name>
    <dbReference type="NCBI Taxonomy" id="2721545"/>
    <lineage>
        <taxon>Bacteria</taxon>
        <taxon>Pseudomonadati</taxon>
        <taxon>Pseudomonadota</taxon>
        <taxon>Gammaproteobacteria</taxon>
        <taxon>Cellvibrionales</taxon>
        <taxon>Cellvibrionaceae</taxon>
        <taxon>Marinagarivorans</taxon>
    </lineage>
</organism>
<dbReference type="AlphaFoldDB" id="A0AAN1WI95"/>
<dbReference type="EMBL" id="AP023086">
    <property type="protein sequence ID" value="BCD98098.1"/>
    <property type="molecule type" value="Genomic_DNA"/>
</dbReference>
<dbReference type="Pfam" id="PF10011">
    <property type="entry name" value="DUF2254"/>
    <property type="match status" value="1"/>
</dbReference>
<feature type="transmembrane region" description="Helical" evidence="1">
    <location>
        <begin position="103"/>
        <end position="125"/>
    </location>
</feature>
<name>A0AAN1WI95_9GAMM</name>
<feature type="transmembrane region" description="Helical" evidence="1">
    <location>
        <begin position="15"/>
        <end position="36"/>
    </location>
</feature>
<proteinExistence type="predicted"/>
<keyword evidence="1" id="KW-1133">Transmembrane helix</keyword>
<evidence type="ECO:0008006" key="4">
    <source>
        <dbReference type="Google" id="ProtNLM"/>
    </source>
</evidence>
<evidence type="ECO:0000313" key="3">
    <source>
        <dbReference type="Proteomes" id="UP001320119"/>
    </source>
</evidence>
<keyword evidence="1" id="KW-0472">Membrane</keyword>
<keyword evidence="3" id="KW-1185">Reference proteome</keyword>
<feature type="transmembrane region" description="Helical" evidence="1">
    <location>
        <begin position="56"/>
        <end position="82"/>
    </location>
</feature>
<feature type="transmembrane region" description="Helical" evidence="1">
    <location>
        <begin position="131"/>
        <end position="153"/>
    </location>
</feature>
<evidence type="ECO:0000313" key="2">
    <source>
        <dbReference type="EMBL" id="BCD98098.1"/>
    </source>
</evidence>
<keyword evidence="1" id="KW-0812">Transmembrane</keyword>